<dbReference type="InterPro" id="IPR001487">
    <property type="entry name" value="Bromodomain"/>
</dbReference>
<evidence type="ECO:0000259" key="4">
    <source>
        <dbReference type="PROSITE" id="PS50014"/>
    </source>
</evidence>
<evidence type="ECO:0000313" key="5">
    <source>
        <dbReference type="EMBL" id="KAJ3039570.1"/>
    </source>
</evidence>
<dbReference type="InterPro" id="IPR036427">
    <property type="entry name" value="Bromodomain-like_sf"/>
</dbReference>
<reference evidence="5" key="1">
    <citation type="submission" date="2020-05" db="EMBL/GenBank/DDBJ databases">
        <title>Phylogenomic resolution of chytrid fungi.</title>
        <authorList>
            <person name="Stajich J.E."/>
            <person name="Amses K."/>
            <person name="Simmons R."/>
            <person name="Seto K."/>
            <person name="Myers J."/>
            <person name="Bonds A."/>
            <person name="Quandt C.A."/>
            <person name="Barry K."/>
            <person name="Liu P."/>
            <person name="Grigoriev I."/>
            <person name="Longcore J.E."/>
            <person name="James T.Y."/>
        </authorList>
    </citation>
    <scope>NUCLEOTIDE SEQUENCE</scope>
    <source>
        <strain evidence="5">JEL0318</strain>
    </source>
</reference>
<evidence type="ECO:0000313" key="6">
    <source>
        <dbReference type="Proteomes" id="UP001212841"/>
    </source>
</evidence>
<feature type="compositionally biased region" description="Low complexity" evidence="3">
    <location>
        <begin position="129"/>
        <end position="140"/>
    </location>
</feature>
<dbReference type="GO" id="GO:0006325">
    <property type="term" value="P:chromatin organization"/>
    <property type="evidence" value="ECO:0007669"/>
    <property type="project" value="UniProtKB-ARBA"/>
</dbReference>
<comment type="caution">
    <text evidence="5">The sequence shown here is derived from an EMBL/GenBank/DDBJ whole genome shotgun (WGS) entry which is preliminary data.</text>
</comment>
<dbReference type="PROSITE" id="PS50014">
    <property type="entry name" value="BROMODOMAIN_2"/>
    <property type="match status" value="1"/>
</dbReference>
<proteinExistence type="predicted"/>
<feature type="compositionally biased region" description="Acidic residues" evidence="3">
    <location>
        <begin position="144"/>
        <end position="159"/>
    </location>
</feature>
<feature type="region of interest" description="Disordered" evidence="3">
    <location>
        <begin position="125"/>
        <end position="195"/>
    </location>
</feature>
<dbReference type="AlphaFoldDB" id="A0AAD5WY84"/>
<keyword evidence="1 2" id="KW-0103">Bromodomain</keyword>
<evidence type="ECO:0000256" key="2">
    <source>
        <dbReference type="PROSITE-ProRule" id="PRU00035"/>
    </source>
</evidence>
<feature type="region of interest" description="Disordered" evidence="3">
    <location>
        <begin position="1"/>
        <end position="102"/>
    </location>
</feature>
<feature type="compositionally biased region" description="Basic and acidic residues" evidence="3">
    <location>
        <begin position="1"/>
        <end position="10"/>
    </location>
</feature>
<accession>A0AAD5WY84</accession>
<dbReference type="SMART" id="SM00297">
    <property type="entry name" value="BROMO"/>
    <property type="match status" value="1"/>
</dbReference>
<protein>
    <recommendedName>
        <fullName evidence="4">Bromo domain-containing protein</fullName>
    </recommendedName>
</protein>
<dbReference type="GO" id="GO:0005634">
    <property type="term" value="C:nucleus"/>
    <property type="evidence" value="ECO:0007669"/>
    <property type="project" value="UniProtKB-SubCell"/>
</dbReference>
<dbReference type="Proteomes" id="UP001212841">
    <property type="component" value="Unassembled WGS sequence"/>
</dbReference>
<dbReference type="SUPFAM" id="SSF47370">
    <property type="entry name" value="Bromodomain"/>
    <property type="match status" value="1"/>
</dbReference>
<feature type="region of interest" description="Disordered" evidence="3">
    <location>
        <begin position="218"/>
        <end position="266"/>
    </location>
</feature>
<dbReference type="Gene3D" id="1.20.920.10">
    <property type="entry name" value="Bromodomain-like"/>
    <property type="match status" value="1"/>
</dbReference>
<dbReference type="EMBL" id="JADGJD010001626">
    <property type="protein sequence ID" value="KAJ3039570.1"/>
    <property type="molecule type" value="Genomic_DNA"/>
</dbReference>
<feature type="compositionally biased region" description="Basic residues" evidence="3">
    <location>
        <begin position="239"/>
        <end position="257"/>
    </location>
</feature>
<dbReference type="GO" id="GO:0006357">
    <property type="term" value="P:regulation of transcription by RNA polymerase II"/>
    <property type="evidence" value="ECO:0007669"/>
    <property type="project" value="TreeGrafter"/>
</dbReference>
<keyword evidence="6" id="KW-1185">Reference proteome</keyword>
<sequence>MGMPKAEKRPSLKISLKLSSDTKAAPEHSSSTATPRSSKNDRRGSLVFQPRPAERATSSVARGPQVIGKADSRRNSSVSSKHIPNTPTPAPTRPTTGGKSLKIILKNARADSPIVTTAQSRLGGILNTSGSASLSASSSAPNDDYVDISDDMDVDVDSPFDDHLSPHTPIARPQTGGKRPAPPEWDSDGPTPKRANLGIQLDQLVPAQQSIFDIDAPSPSPNGVVLNHSAGAEPSSGRGRGRGRGRGKGLGFSRRRKPPGEAGTRVWRPKKKSLQTILHKMITAIRNKDDYAIFLQPVDTSVVPEYLTLISEPMDFGTMTQKVNKKQYSSCEEFKRDFDLVINNCKTFNAPESKYYKEAVRIGDYGTKMILRESGNVGSVSEVEDDEDMIDVEETTVGGRRPSRAAARDAKAAVKAVVKAEASEAKKPFKRVKHMDYLEGAMGRKYMPDGSMPRGELYETNPWPLLPTSSPWERHLNQYSALSKLSLQRVQAANIPHGFTEYGPYHLRDTPLHHATPEDSLFYTYIDPKGEAYAKSLTRFASTIGPYISNHVSTLLNTLTRGAHGITQAVDSILSDTPSASSSTPTVVETLEMGKVDVAEMVKEVREEPGRTLREAELEVYRREGIDITPLLRPVGVGVEPGAE</sequence>
<feature type="domain" description="Bromo" evidence="4">
    <location>
        <begin position="286"/>
        <end position="356"/>
    </location>
</feature>
<evidence type="ECO:0000256" key="3">
    <source>
        <dbReference type="SAM" id="MobiDB-lite"/>
    </source>
</evidence>
<dbReference type="Pfam" id="PF00439">
    <property type="entry name" value="Bromodomain"/>
    <property type="match status" value="1"/>
</dbReference>
<name>A0AAD5WY84_9FUNG</name>
<gene>
    <name evidence="5" type="ORF">HK097_002799</name>
</gene>
<dbReference type="PANTHER" id="PTHR22881:SF27">
    <property type="entry name" value="BROMODOMAIN CONTAINING 7_9"/>
    <property type="match status" value="1"/>
</dbReference>
<feature type="compositionally biased region" description="Polar residues" evidence="3">
    <location>
        <begin position="17"/>
        <end position="37"/>
    </location>
</feature>
<dbReference type="InterPro" id="IPR051831">
    <property type="entry name" value="Bromodomain_contain_prot"/>
</dbReference>
<organism evidence="5 6">
    <name type="scientific">Rhizophlyctis rosea</name>
    <dbReference type="NCBI Taxonomy" id="64517"/>
    <lineage>
        <taxon>Eukaryota</taxon>
        <taxon>Fungi</taxon>
        <taxon>Fungi incertae sedis</taxon>
        <taxon>Chytridiomycota</taxon>
        <taxon>Chytridiomycota incertae sedis</taxon>
        <taxon>Chytridiomycetes</taxon>
        <taxon>Rhizophlyctidales</taxon>
        <taxon>Rhizophlyctidaceae</taxon>
        <taxon>Rhizophlyctis</taxon>
    </lineage>
</organism>
<feature type="non-terminal residue" evidence="5">
    <location>
        <position position="644"/>
    </location>
</feature>
<dbReference type="PANTHER" id="PTHR22881">
    <property type="entry name" value="BROMODOMAIN CONTAINING PROTEIN"/>
    <property type="match status" value="1"/>
</dbReference>
<dbReference type="CDD" id="cd04369">
    <property type="entry name" value="Bromodomain"/>
    <property type="match status" value="1"/>
</dbReference>
<evidence type="ECO:0000256" key="1">
    <source>
        <dbReference type="ARBA" id="ARBA00023117"/>
    </source>
</evidence>
<dbReference type="PRINTS" id="PR00503">
    <property type="entry name" value="BROMODOMAIN"/>
</dbReference>